<dbReference type="PROSITE" id="PS00061">
    <property type="entry name" value="ADH_SHORT"/>
    <property type="match status" value="1"/>
</dbReference>
<dbReference type="GO" id="GO:0016491">
    <property type="term" value="F:oxidoreductase activity"/>
    <property type="evidence" value="ECO:0007669"/>
    <property type="project" value="UniProtKB-KW"/>
</dbReference>
<reference evidence="3 4" key="1">
    <citation type="submission" date="2016-10" db="EMBL/GenBank/DDBJ databases">
        <authorList>
            <person name="de Groot N.N."/>
        </authorList>
    </citation>
    <scope>NUCLEOTIDE SEQUENCE [LARGE SCALE GENOMIC DNA]</scope>
    <source>
        <strain evidence="3 4">DSM 4180</strain>
    </source>
</reference>
<dbReference type="Pfam" id="PF00106">
    <property type="entry name" value="adh_short"/>
    <property type="match status" value="1"/>
</dbReference>
<evidence type="ECO:0000313" key="4">
    <source>
        <dbReference type="Proteomes" id="UP000199556"/>
    </source>
</evidence>
<dbReference type="InterPro" id="IPR020904">
    <property type="entry name" value="Sc_DH/Rdtase_CS"/>
</dbReference>
<keyword evidence="2" id="KW-0560">Oxidoreductase</keyword>
<accession>A0A1I4Q605</accession>
<dbReference type="GO" id="GO:0016020">
    <property type="term" value="C:membrane"/>
    <property type="evidence" value="ECO:0007669"/>
    <property type="project" value="TreeGrafter"/>
</dbReference>
<dbReference type="PRINTS" id="PR00081">
    <property type="entry name" value="GDHRDH"/>
</dbReference>
<proteinExistence type="inferred from homology"/>
<dbReference type="Gene3D" id="3.40.50.720">
    <property type="entry name" value="NAD(P)-binding Rossmann-like Domain"/>
    <property type="match status" value="1"/>
</dbReference>
<dbReference type="STRING" id="195064.SAMN05421721_103150"/>
<gene>
    <name evidence="3" type="ORF">SAMN05421721_103150</name>
</gene>
<organism evidence="3 4">
    <name type="scientific">Ectothiorhodospira mobilis</name>
    <dbReference type="NCBI Taxonomy" id="195064"/>
    <lineage>
        <taxon>Bacteria</taxon>
        <taxon>Pseudomonadati</taxon>
        <taxon>Pseudomonadota</taxon>
        <taxon>Gammaproteobacteria</taxon>
        <taxon>Chromatiales</taxon>
        <taxon>Ectothiorhodospiraceae</taxon>
        <taxon>Ectothiorhodospira</taxon>
    </lineage>
</organism>
<dbReference type="Proteomes" id="UP000199556">
    <property type="component" value="Unassembled WGS sequence"/>
</dbReference>
<protein>
    <submittedName>
        <fullName evidence="3">Short-chain dehydrogenase</fullName>
    </submittedName>
</protein>
<evidence type="ECO:0000256" key="2">
    <source>
        <dbReference type="ARBA" id="ARBA00023002"/>
    </source>
</evidence>
<dbReference type="PANTHER" id="PTHR44196:SF1">
    <property type="entry name" value="DEHYDROGENASE_REDUCTASE SDR FAMILY MEMBER 7B"/>
    <property type="match status" value="1"/>
</dbReference>
<dbReference type="InterPro" id="IPR002347">
    <property type="entry name" value="SDR_fam"/>
</dbReference>
<dbReference type="SUPFAM" id="SSF51735">
    <property type="entry name" value="NAD(P)-binding Rossmann-fold domains"/>
    <property type="match status" value="1"/>
</dbReference>
<evidence type="ECO:0000256" key="1">
    <source>
        <dbReference type="ARBA" id="ARBA00006484"/>
    </source>
</evidence>
<name>A0A1I4Q605_ECTMO</name>
<comment type="similarity">
    <text evidence="1">Belongs to the short-chain dehydrogenases/reductases (SDR) family.</text>
</comment>
<dbReference type="PANTHER" id="PTHR44196">
    <property type="entry name" value="DEHYDROGENASE/REDUCTASE SDR FAMILY MEMBER 7B"/>
    <property type="match status" value="1"/>
</dbReference>
<dbReference type="InterPro" id="IPR036291">
    <property type="entry name" value="NAD(P)-bd_dom_sf"/>
</dbReference>
<dbReference type="AlphaFoldDB" id="A0A1I4Q605"/>
<evidence type="ECO:0000313" key="3">
    <source>
        <dbReference type="EMBL" id="SFM35070.1"/>
    </source>
</evidence>
<dbReference type="OrthoDB" id="335726at2"/>
<keyword evidence="4" id="KW-1185">Reference proteome</keyword>
<dbReference type="EMBL" id="FOUO01000003">
    <property type="protein sequence ID" value="SFM35070.1"/>
    <property type="molecule type" value="Genomic_DNA"/>
</dbReference>
<dbReference type="RefSeq" id="WP_090483840.1">
    <property type="nucleotide sequence ID" value="NZ_FOUO01000003.1"/>
</dbReference>
<sequence>MQQAQTGSGGDGGVFWLVGASSGIGRALALRLAAAGWQVAATARRAEALEALAAEAPGPGRVVPFPGDVTDAAAMAKLAAAVEAHLGPVDRALFNQGDYEPMGLDAFDPALFERLMRINYLGMVNGLAAVMPAMIRRGRGEILLTASLAGYRGLPRAAPYGASKAAVISMAESLQPELAQKGVRLRVINPGFVRTPMTDKNRFPMPFLMETDAAVEAILRGLEGRRFEIRFPRPFALIMHGLRLLPYGVFLRITQRMLKP</sequence>